<accession>A0A7S7RNP0</accession>
<dbReference type="InterPro" id="IPR014729">
    <property type="entry name" value="Rossmann-like_a/b/a_fold"/>
</dbReference>
<dbReference type="GO" id="GO:0004781">
    <property type="term" value="F:sulfate adenylyltransferase (ATP) activity"/>
    <property type="evidence" value="ECO:0007669"/>
    <property type="project" value="InterPro"/>
</dbReference>
<keyword evidence="4" id="KW-0548">Nucleotidyltransferase</keyword>
<evidence type="ECO:0000313" key="4">
    <source>
        <dbReference type="EMBL" id="QOY52650.1"/>
    </source>
</evidence>
<dbReference type="RefSeq" id="WP_194370875.1">
    <property type="nucleotide sequence ID" value="NZ_CP054492.1"/>
</dbReference>
<dbReference type="AlphaFoldDB" id="A0A7S7RNP0"/>
<organism evidence="4 5">
    <name type="scientific">Candidatus Sulfurimonas baltica</name>
    <dbReference type="NCBI Taxonomy" id="2740404"/>
    <lineage>
        <taxon>Bacteria</taxon>
        <taxon>Pseudomonadati</taxon>
        <taxon>Campylobacterota</taxon>
        <taxon>Epsilonproteobacteria</taxon>
        <taxon>Campylobacterales</taxon>
        <taxon>Sulfurimonadaceae</taxon>
        <taxon>Sulfurimonas</taxon>
    </lineage>
</organism>
<name>A0A7S7RNP0_9BACT</name>
<dbReference type="PANTHER" id="PTHR43509:SF1">
    <property type="entry name" value="SULFATE ADENYLYLTRANSFERASE"/>
    <property type="match status" value="1"/>
</dbReference>
<dbReference type="InterPro" id="IPR024951">
    <property type="entry name" value="Sulfurylase_cat_dom"/>
</dbReference>
<protein>
    <submittedName>
        <fullName evidence="4">Sulfate adenylyltransferase</fullName>
    </submittedName>
</protein>
<dbReference type="PANTHER" id="PTHR43509">
    <property type="match status" value="1"/>
</dbReference>
<dbReference type="SUPFAM" id="SSF88697">
    <property type="entry name" value="PUA domain-like"/>
    <property type="match status" value="1"/>
</dbReference>
<evidence type="ECO:0000313" key="5">
    <source>
        <dbReference type="Proteomes" id="UP000593994"/>
    </source>
</evidence>
<dbReference type="InterPro" id="IPR025980">
    <property type="entry name" value="ATP-Sase_PUA-like_dom"/>
</dbReference>
<evidence type="ECO:0000259" key="3">
    <source>
        <dbReference type="Pfam" id="PF14306"/>
    </source>
</evidence>
<comment type="pathway">
    <text evidence="1">Sulfur metabolism; hydrogen sulfide biosynthesis; sulfite from sulfate: step 1/3.</text>
</comment>
<dbReference type="EMBL" id="CP054492">
    <property type="protein sequence ID" value="QOY52650.1"/>
    <property type="molecule type" value="Genomic_DNA"/>
</dbReference>
<proteinExistence type="predicted"/>
<reference evidence="4 5" key="1">
    <citation type="submission" date="2020-05" db="EMBL/GenBank/DDBJ databases">
        <title>Sulfurimonas marisnigri, sp. nov., and Sulfurimonas baltica, sp. nov., manganese oxide reducing chemolithoautotrophs of the class Epsilonproteobacteria isolated from the pelagic redoxclines of the Black and Baltic Seas and emended description of the genus Sulfurimonas.</title>
        <authorList>
            <person name="Henkel J.V."/>
            <person name="Laudan C."/>
            <person name="Werner J."/>
            <person name="Neu T."/>
            <person name="Plewe S."/>
            <person name="Sproer C."/>
            <person name="Bunk B."/>
            <person name="Schulz-Vogt H.N."/>
        </authorList>
    </citation>
    <scope>NUCLEOTIDE SEQUENCE [LARGE SCALE GENOMIC DNA]</scope>
    <source>
        <strain evidence="4 5">GD2</strain>
    </source>
</reference>
<dbReference type="Gene3D" id="3.10.400.10">
    <property type="entry name" value="Sulfate adenylyltransferase"/>
    <property type="match status" value="1"/>
</dbReference>
<gene>
    <name evidence="4" type="ORF">HUE88_02885</name>
</gene>
<dbReference type="Pfam" id="PF01747">
    <property type="entry name" value="ATP-sulfurylase"/>
    <property type="match status" value="1"/>
</dbReference>
<dbReference type="Proteomes" id="UP000593994">
    <property type="component" value="Chromosome"/>
</dbReference>
<evidence type="ECO:0000259" key="2">
    <source>
        <dbReference type="Pfam" id="PF01747"/>
    </source>
</evidence>
<dbReference type="InterPro" id="IPR015947">
    <property type="entry name" value="PUA-like_sf"/>
</dbReference>
<dbReference type="Gene3D" id="3.40.50.620">
    <property type="entry name" value="HUPs"/>
    <property type="match status" value="1"/>
</dbReference>
<dbReference type="KEGG" id="sbal:HUE88_02885"/>
<keyword evidence="5" id="KW-1185">Reference proteome</keyword>
<dbReference type="SUPFAM" id="SSF52374">
    <property type="entry name" value="Nucleotidylyl transferase"/>
    <property type="match status" value="1"/>
</dbReference>
<evidence type="ECO:0000256" key="1">
    <source>
        <dbReference type="ARBA" id="ARBA00005048"/>
    </source>
</evidence>
<sequence length="396" mass="44606">MTSLRKNKTLLIDSEAASALELLKDGLLSPATSLMNASECKEVLRTCLIDGKSFPFPFILAPSGKINEEVLKSLHAGEEIDILFDDKLFATLIVDEVFYVDPSDRIKHIYGTDDIKHPGVMATIKRLGSLAVSGEYQLANKSRNKNKQIIEKAKKQIEAKHTTALVMAANPLHRAHERLIRQALDNTDLLVIFLLKPYNESNLSYDIRKESLEFFINNFLTKNHVVIVALENSYIFAGYNEIIIDAIVAKNYGCDRLTIGRNHAGLGMFSDCNSNKSIIDKVIGIDIEITVASEYVYCDKCTTLVSKNTCPHGQHHQISYHADSILELLELGILPPTILIRKEISAFILSRLFPNRFKNLEKLYYALLPVAGLLEEHTEKDFYLELMKLYQTTSLT</sequence>
<feature type="domain" description="ATP-sulfurylase PUA-like" evidence="3">
    <location>
        <begin position="6"/>
        <end position="140"/>
    </location>
</feature>
<keyword evidence="4" id="KW-0808">Transferase</keyword>
<dbReference type="Pfam" id="PF14306">
    <property type="entry name" value="PUA_2"/>
    <property type="match status" value="1"/>
</dbReference>
<feature type="domain" description="Sulphate adenylyltransferase catalytic" evidence="2">
    <location>
        <begin position="150"/>
        <end position="349"/>
    </location>
</feature>